<gene>
    <name evidence="2" type="ORF">CRG98_045702</name>
</gene>
<reference evidence="2 3" key="1">
    <citation type="submission" date="2017-11" db="EMBL/GenBank/DDBJ databases">
        <title>De-novo sequencing of pomegranate (Punica granatum L.) genome.</title>
        <authorList>
            <person name="Akparov Z."/>
            <person name="Amiraslanov A."/>
            <person name="Hajiyeva S."/>
            <person name="Abbasov M."/>
            <person name="Kaur K."/>
            <person name="Hamwieh A."/>
            <person name="Solovyev V."/>
            <person name="Salamov A."/>
            <person name="Braich B."/>
            <person name="Kosarev P."/>
            <person name="Mahmoud A."/>
            <person name="Hajiyev E."/>
            <person name="Babayeva S."/>
            <person name="Izzatullayeva V."/>
            <person name="Mammadov A."/>
            <person name="Mammadov A."/>
            <person name="Sharifova S."/>
            <person name="Ojaghi J."/>
            <person name="Eynullazada K."/>
            <person name="Bayramov B."/>
            <person name="Abdulazimova A."/>
            <person name="Shahmuradov I."/>
        </authorList>
    </citation>
    <scope>NUCLEOTIDE SEQUENCE [LARGE SCALE GENOMIC DNA]</scope>
    <source>
        <strain evidence="3">cv. AG2017</strain>
        <tissue evidence="2">Leaf</tissue>
    </source>
</reference>
<organism evidence="2 3">
    <name type="scientific">Punica granatum</name>
    <name type="common">Pomegranate</name>
    <dbReference type="NCBI Taxonomy" id="22663"/>
    <lineage>
        <taxon>Eukaryota</taxon>
        <taxon>Viridiplantae</taxon>
        <taxon>Streptophyta</taxon>
        <taxon>Embryophyta</taxon>
        <taxon>Tracheophyta</taxon>
        <taxon>Spermatophyta</taxon>
        <taxon>Magnoliopsida</taxon>
        <taxon>eudicotyledons</taxon>
        <taxon>Gunneridae</taxon>
        <taxon>Pentapetalae</taxon>
        <taxon>rosids</taxon>
        <taxon>malvids</taxon>
        <taxon>Myrtales</taxon>
        <taxon>Lythraceae</taxon>
        <taxon>Punica</taxon>
    </lineage>
</organism>
<comment type="caution">
    <text evidence="2">The sequence shown here is derived from an EMBL/GenBank/DDBJ whole genome shotgun (WGS) entry which is preliminary data.</text>
</comment>
<proteinExistence type="predicted"/>
<evidence type="ECO:0000256" key="1">
    <source>
        <dbReference type="SAM" id="MobiDB-lite"/>
    </source>
</evidence>
<dbReference type="AlphaFoldDB" id="A0A2I0HQC0"/>
<feature type="region of interest" description="Disordered" evidence="1">
    <location>
        <begin position="38"/>
        <end position="91"/>
    </location>
</feature>
<name>A0A2I0HQC0_PUNGR</name>
<evidence type="ECO:0000313" key="2">
    <source>
        <dbReference type="EMBL" id="PKI33908.1"/>
    </source>
</evidence>
<protein>
    <submittedName>
        <fullName evidence="2">Uncharacterized protein</fullName>
    </submittedName>
</protein>
<keyword evidence="3" id="KW-1185">Reference proteome</keyword>
<sequence>MFAVINPRCSSSASFPKPHLQAYTEHLDSSLGEVCVRRPAAVQSNSGSPVQRRRPSPPASESSGPIQISSAQLNPDLSPIPSAQFGPVRPVRPIGPVRPILQAAQQIRRFFFILQNPPTSELGKSST</sequence>
<evidence type="ECO:0000313" key="3">
    <source>
        <dbReference type="Proteomes" id="UP000233551"/>
    </source>
</evidence>
<dbReference type="Proteomes" id="UP000233551">
    <property type="component" value="Unassembled WGS sequence"/>
</dbReference>
<accession>A0A2I0HQC0</accession>
<dbReference type="EMBL" id="PGOL01006244">
    <property type="protein sequence ID" value="PKI33908.1"/>
    <property type="molecule type" value="Genomic_DNA"/>
</dbReference>
<feature type="compositionally biased region" description="Polar residues" evidence="1">
    <location>
        <begin position="66"/>
        <end position="75"/>
    </location>
</feature>